<keyword evidence="3" id="KW-1185">Reference proteome</keyword>
<reference evidence="2" key="2">
    <citation type="submission" date="2020-09" db="EMBL/GenBank/DDBJ databases">
        <authorList>
            <person name="Sun Q."/>
            <person name="Ohkuma M."/>
        </authorList>
    </citation>
    <scope>NUCLEOTIDE SEQUENCE</scope>
    <source>
        <strain evidence="2">JCM 3276</strain>
    </source>
</reference>
<sequence>MRFQEVAGGLPAMTRWRKSTYSAENGCVEVGPSVAAVGVRDTKLGAVSPVLVFPRPAWSEFTVSLR</sequence>
<dbReference type="AlphaFoldDB" id="A0A918LHW3"/>
<dbReference type="Pfam" id="PF04149">
    <property type="entry name" value="DUF397"/>
    <property type="match status" value="1"/>
</dbReference>
<dbReference type="RefSeq" id="WP_189213165.1">
    <property type="nucleotide sequence ID" value="NZ_BMRB01000005.1"/>
</dbReference>
<dbReference type="EMBL" id="BMRB01000005">
    <property type="protein sequence ID" value="GGS50149.1"/>
    <property type="molecule type" value="Genomic_DNA"/>
</dbReference>
<protein>
    <recommendedName>
        <fullName evidence="1">DUF397 domain-containing protein</fullName>
    </recommendedName>
</protein>
<feature type="domain" description="DUF397" evidence="1">
    <location>
        <begin position="15"/>
        <end position="65"/>
    </location>
</feature>
<comment type="caution">
    <text evidence="2">The sequence shown here is derived from an EMBL/GenBank/DDBJ whole genome shotgun (WGS) entry which is preliminary data.</text>
</comment>
<name>A0A918LHW3_9PSEU</name>
<dbReference type="InterPro" id="IPR007278">
    <property type="entry name" value="DUF397"/>
</dbReference>
<proteinExistence type="predicted"/>
<reference evidence="2" key="1">
    <citation type="journal article" date="2014" name="Int. J. Syst. Evol. Microbiol.">
        <title>Complete genome sequence of Corynebacterium casei LMG S-19264T (=DSM 44701T), isolated from a smear-ripened cheese.</title>
        <authorList>
            <consortium name="US DOE Joint Genome Institute (JGI-PGF)"/>
            <person name="Walter F."/>
            <person name="Albersmeier A."/>
            <person name="Kalinowski J."/>
            <person name="Ruckert C."/>
        </authorList>
    </citation>
    <scope>NUCLEOTIDE SEQUENCE</scope>
    <source>
        <strain evidence="2">JCM 3276</strain>
    </source>
</reference>
<dbReference type="Proteomes" id="UP000660680">
    <property type="component" value="Unassembled WGS sequence"/>
</dbReference>
<evidence type="ECO:0000313" key="2">
    <source>
        <dbReference type="EMBL" id="GGS50149.1"/>
    </source>
</evidence>
<evidence type="ECO:0000259" key="1">
    <source>
        <dbReference type="Pfam" id="PF04149"/>
    </source>
</evidence>
<evidence type="ECO:0000313" key="3">
    <source>
        <dbReference type="Proteomes" id="UP000660680"/>
    </source>
</evidence>
<accession>A0A918LHW3</accession>
<gene>
    <name evidence="2" type="ORF">GCM10010171_51640</name>
</gene>
<organism evidence="2 3">
    <name type="scientific">Actinokineospora fastidiosa</name>
    <dbReference type="NCBI Taxonomy" id="1816"/>
    <lineage>
        <taxon>Bacteria</taxon>
        <taxon>Bacillati</taxon>
        <taxon>Actinomycetota</taxon>
        <taxon>Actinomycetes</taxon>
        <taxon>Pseudonocardiales</taxon>
        <taxon>Pseudonocardiaceae</taxon>
        <taxon>Actinokineospora</taxon>
    </lineage>
</organism>